<reference evidence="6" key="1">
    <citation type="submission" date="2019-08" db="EMBL/GenBank/DDBJ databases">
        <authorList>
            <person name="Kucharzyk K."/>
            <person name="Murdoch R.W."/>
            <person name="Higgins S."/>
            <person name="Loffler F."/>
        </authorList>
    </citation>
    <scope>NUCLEOTIDE SEQUENCE</scope>
</reference>
<dbReference type="Gene3D" id="2.30.42.10">
    <property type="match status" value="1"/>
</dbReference>
<keyword evidence="2" id="KW-0645">Protease</keyword>
<dbReference type="SUPFAM" id="SSF50156">
    <property type="entry name" value="PDZ domain-like"/>
    <property type="match status" value="1"/>
</dbReference>
<evidence type="ECO:0000256" key="2">
    <source>
        <dbReference type="ARBA" id="ARBA00022670"/>
    </source>
</evidence>
<protein>
    <recommendedName>
        <fullName evidence="5">PDZ domain-containing protein</fullName>
    </recommendedName>
</protein>
<feature type="domain" description="PDZ" evidence="5">
    <location>
        <begin position="90"/>
        <end position="166"/>
    </location>
</feature>
<evidence type="ECO:0000256" key="4">
    <source>
        <dbReference type="ARBA" id="ARBA00022825"/>
    </source>
</evidence>
<dbReference type="InterPro" id="IPR005151">
    <property type="entry name" value="Tail-specific_protease"/>
</dbReference>
<dbReference type="SMART" id="SM00245">
    <property type="entry name" value="TSPc"/>
    <property type="match status" value="1"/>
</dbReference>
<evidence type="ECO:0000256" key="3">
    <source>
        <dbReference type="ARBA" id="ARBA00022801"/>
    </source>
</evidence>
<dbReference type="SMART" id="SM00228">
    <property type="entry name" value="PDZ"/>
    <property type="match status" value="1"/>
</dbReference>
<evidence type="ECO:0000259" key="5">
    <source>
        <dbReference type="PROSITE" id="PS50106"/>
    </source>
</evidence>
<dbReference type="GO" id="GO:0008236">
    <property type="term" value="F:serine-type peptidase activity"/>
    <property type="evidence" value="ECO:0007669"/>
    <property type="project" value="UniProtKB-KW"/>
</dbReference>
<dbReference type="GO" id="GO:0004175">
    <property type="term" value="F:endopeptidase activity"/>
    <property type="evidence" value="ECO:0007669"/>
    <property type="project" value="TreeGrafter"/>
</dbReference>
<dbReference type="AlphaFoldDB" id="A0A644TZK0"/>
<dbReference type="CDD" id="cd07560">
    <property type="entry name" value="Peptidase_S41_CPP"/>
    <property type="match status" value="1"/>
</dbReference>
<name>A0A644TZK0_9ZZZZ</name>
<dbReference type="Gene3D" id="3.90.226.10">
    <property type="entry name" value="2-enoyl-CoA Hydratase, Chain A, domain 1"/>
    <property type="match status" value="1"/>
</dbReference>
<dbReference type="Gene3D" id="3.30.750.44">
    <property type="match status" value="1"/>
</dbReference>
<keyword evidence="4" id="KW-0720">Serine protease</keyword>
<dbReference type="GO" id="GO:0006508">
    <property type="term" value="P:proteolysis"/>
    <property type="evidence" value="ECO:0007669"/>
    <property type="project" value="UniProtKB-KW"/>
</dbReference>
<proteinExistence type="inferred from homology"/>
<dbReference type="Pfam" id="PF13180">
    <property type="entry name" value="PDZ_2"/>
    <property type="match status" value="1"/>
</dbReference>
<comment type="caution">
    <text evidence="6">The sequence shown here is derived from an EMBL/GenBank/DDBJ whole genome shotgun (WGS) entry which is preliminary data.</text>
</comment>
<dbReference type="NCBIfam" id="TIGR00225">
    <property type="entry name" value="prc"/>
    <property type="match status" value="1"/>
</dbReference>
<sequence>MKEGTRRGLWPAVAGVLFVMLLFTRYCDSNLSRRELQIKPGQWDKLMLILGELDRNYVDTLDYSAITEETIPILLEKLDPHSVYLPPQELKSAEEELQGNFDGIGVQFNVPNDTAIVIQVIAGGPSERAGVLSGDRIVEVDGKKVAGVKLNQDSLVSMLRGRSGSVVKVGFKRGTSDNLLKIDIKRDKIPVKSVDVSYMVNDTLGYLKLSKFTRTSHKEVVESLSDLSKRGIKSLIVDLRGNTGGYLDQALLLSNEFLSKGNLIVYMEGLHRKREDYFADGRGKFKDLGLKVLIDEGSASSSEIFAGAIQDNDRGVIIGRRSFGKGLVQEPIYFSDKSGIRLTVARFYTPTGRSIQKPYGSDYRNDIIERYRHGELTSADSIRQNDSLKYTTPGGKIVYGGGGITPDVFVPLDTTGITDFLIKSNEQGLVFRFSSEIADQYRAELRGINDYISLIKFLESKNLEKRFLDYASGKGVVPKPEDWKLSGDILITQLKALVGRYSPLDDKAYYPIISKIDNVIQAASR</sequence>
<comment type="similarity">
    <text evidence="1">Belongs to the peptidase S41A family.</text>
</comment>
<dbReference type="InterPro" id="IPR029045">
    <property type="entry name" value="ClpP/crotonase-like_dom_sf"/>
</dbReference>
<evidence type="ECO:0000256" key="1">
    <source>
        <dbReference type="ARBA" id="ARBA00009179"/>
    </source>
</evidence>
<accession>A0A644TZK0</accession>
<dbReference type="CDD" id="cd06782">
    <property type="entry name" value="cpPDZ_CPP-like"/>
    <property type="match status" value="1"/>
</dbReference>
<dbReference type="PANTHER" id="PTHR32060">
    <property type="entry name" value="TAIL-SPECIFIC PROTEASE"/>
    <property type="match status" value="1"/>
</dbReference>
<dbReference type="PROSITE" id="PS50106">
    <property type="entry name" value="PDZ"/>
    <property type="match status" value="1"/>
</dbReference>
<dbReference type="InterPro" id="IPR036034">
    <property type="entry name" value="PDZ_sf"/>
</dbReference>
<dbReference type="InterPro" id="IPR004447">
    <property type="entry name" value="Peptidase_S41A"/>
</dbReference>
<dbReference type="PANTHER" id="PTHR32060:SF30">
    <property type="entry name" value="CARBOXY-TERMINAL PROCESSING PROTEASE CTPA"/>
    <property type="match status" value="1"/>
</dbReference>
<dbReference type="Pfam" id="PF03572">
    <property type="entry name" value="Peptidase_S41"/>
    <property type="match status" value="1"/>
</dbReference>
<organism evidence="6">
    <name type="scientific">bioreactor metagenome</name>
    <dbReference type="NCBI Taxonomy" id="1076179"/>
    <lineage>
        <taxon>unclassified sequences</taxon>
        <taxon>metagenomes</taxon>
        <taxon>ecological metagenomes</taxon>
    </lineage>
</organism>
<dbReference type="InterPro" id="IPR001478">
    <property type="entry name" value="PDZ"/>
</dbReference>
<dbReference type="SUPFAM" id="SSF52096">
    <property type="entry name" value="ClpP/crotonase"/>
    <property type="match status" value="1"/>
</dbReference>
<dbReference type="GO" id="GO:0030288">
    <property type="term" value="C:outer membrane-bounded periplasmic space"/>
    <property type="evidence" value="ECO:0007669"/>
    <property type="project" value="TreeGrafter"/>
</dbReference>
<evidence type="ECO:0000313" key="6">
    <source>
        <dbReference type="EMBL" id="MPL72426.1"/>
    </source>
</evidence>
<dbReference type="GO" id="GO:0007165">
    <property type="term" value="P:signal transduction"/>
    <property type="evidence" value="ECO:0007669"/>
    <property type="project" value="TreeGrafter"/>
</dbReference>
<dbReference type="EMBL" id="VSSQ01000066">
    <property type="protein sequence ID" value="MPL72426.1"/>
    <property type="molecule type" value="Genomic_DNA"/>
</dbReference>
<keyword evidence="3" id="KW-0378">Hydrolase</keyword>
<gene>
    <name evidence="6" type="ORF">SDC9_18211</name>
</gene>